<evidence type="ECO:0000313" key="5">
    <source>
        <dbReference type="Proteomes" id="UP000245884"/>
    </source>
</evidence>
<dbReference type="EMBL" id="KZ819669">
    <property type="protein sequence ID" value="PWN26981.1"/>
    <property type="molecule type" value="Genomic_DNA"/>
</dbReference>
<dbReference type="Gene3D" id="3.40.30.10">
    <property type="entry name" value="Glutaredoxin"/>
    <property type="match status" value="1"/>
</dbReference>
<gene>
    <name evidence="4" type="ORF">BDZ90DRAFT_279920</name>
</gene>
<dbReference type="CDD" id="cd02947">
    <property type="entry name" value="TRX_family"/>
    <property type="match status" value="1"/>
</dbReference>
<dbReference type="FunFam" id="3.40.30.10:FF:000245">
    <property type="entry name" value="Thioredoxin"/>
    <property type="match status" value="1"/>
</dbReference>
<organism evidence="4 5">
    <name type="scientific">Jaminaea rosea</name>
    <dbReference type="NCBI Taxonomy" id="1569628"/>
    <lineage>
        <taxon>Eukaryota</taxon>
        <taxon>Fungi</taxon>
        <taxon>Dikarya</taxon>
        <taxon>Basidiomycota</taxon>
        <taxon>Ustilaginomycotina</taxon>
        <taxon>Exobasidiomycetes</taxon>
        <taxon>Microstromatales</taxon>
        <taxon>Microstromatales incertae sedis</taxon>
        <taxon>Jaminaea</taxon>
    </lineage>
</organism>
<dbReference type="InterPro" id="IPR017937">
    <property type="entry name" value="Thioredoxin_CS"/>
</dbReference>
<proteinExistence type="predicted"/>
<dbReference type="Pfam" id="PF00085">
    <property type="entry name" value="Thioredoxin"/>
    <property type="match status" value="1"/>
</dbReference>
<name>A0A316URN7_9BASI</name>
<evidence type="ECO:0000259" key="3">
    <source>
        <dbReference type="PROSITE" id="PS51352"/>
    </source>
</evidence>
<sequence length="143" mass="15486">MAATQRLSCSMRNVASRSPSSARLFSTTRPTRVVHSITSSSSFSSLLSSQTTKPAIIDFTATWCPPCKVIGPVFAKLSDQAVFKDTVDFYKVDVDEVPEVAQQCGVRAMPTFVVFEGGEKKGEMVGADPGGLQRLVEKHAKKQ</sequence>
<dbReference type="RefSeq" id="XP_025361593.1">
    <property type="nucleotide sequence ID" value="XM_025509225.1"/>
</dbReference>
<dbReference type="Proteomes" id="UP000245884">
    <property type="component" value="Unassembled WGS sequence"/>
</dbReference>
<evidence type="ECO:0000256" key="2">
    <source>
        <dbReference type="ARBA" id="ARBA00023157"/>
    </source>
</evidence>
<dbReference type="OrthoDB" id="2121326at2759"/>
<dbReference type="SUPFAM" id="SSF52833">
    <property type="entry name" value="Thioredoxin-like"/>
    <property type="match status" value="1"/>
</dbReference>
<dbReference type="PANTHER" id="PTHR46115">
    <property type="entry name" value="THIOREDOXIN-LIKE PROTEIN 1"/>
    <property type="match status" value="1"/>
</dbReference>
<protein>
    <recommendedName>
        <fullName evidence="1">Thioredoxin</fullName>
    </recommendedName>
</protein>
<reference evidence="4 5" key="1">
    <citation type="journal article" date="2018" name="Mol. Biol. Evol.">
        <title>Broad Genomic Sampling Reveals a Smut Pathogenic Ancestry of the Fungal Clade Ustilaginomycotina.</title>
        <authorList>
            <person name="Kijpornyongpan T."/>
            <person name="Mondo S.J."/>
            <person name="Barry K."/>
            <person name="Sandor L."/>
            <person name="Lee J."/>
            <person name="Lipzen A."/>
            <person name="Pangilinan J."/>
            <person name="LaButti K."/>
            <person name="Hainaut M."/>
            <person name="Henrissat B."/>
            <person name="Grigoriev I.V."/>
            <person name="Spatafora J.W."/>
            <person name="Aime M.C."/>
        </authorList>
    </citation>
    <scope>NUCLEOTIDE SEQUENCE [LARGE SCALE GENOMIC DNA]</scope>
    <source>
        <strain evidence="4 5">MCA 5214</strain>
    </source>
</reference>
<dbReference type="PROSITE" id="PS51352">
    <property type="entry name" value="THIOREDOXIN_2"/>
    <property type="match status" value="1"/>
</dbReference>
<dbReference type="InterPro" id="IPR036249">
    <property type="entry name" value="Thioredoxin-like_sf"/>
</dbReference>
<keyword evidence="5" id="KW-1185">Reference proteome</keyword>
<dbReference type="PROSITE" id="PS00194">
    <property type="entry name" value="THIOREDOXIN_1"/>
    <property type="match status" value="1"/>
</dbReference>
<dbReference type="GeneID" id="37031048"/>
<feature type="domain" description="Thioredoxin" evidence="3">
    <location>
        <begin position="23"/>
        <end position="141"/>
    </location>
</feature>
<dbReference type="PRINTS" id="PR00421">
    <property type="entry name" value="THIOREDOXIN"/>
</dbReference>
<dbReference type="AlphaFoldDB" id="A0A316URN7"/>
<accession>A0A316URN7</accession>
<keyword evidence="2" id="KW-1015">Disulfide bond</keyword>
<dbReference type="STRING" id="1569628.A0A316URN7"/>
<evidence type="ECO:0000313" key="4">
    <source>
        <dbReference type="EMBL" id="PWN26981.1"/>
    </source>
</evidence>
<evidence type="ECO:0000256" key="1">
    <source>
        <dbReference type="ARBA" id="ARBA00020570"/>
    </source>
</evidence>
<dbReference type="InterPro" id="IPR013766">
    <property type="entry name" value="Thioredoxin_domain"/>
</dbReference>